<dbReference type="PRINTS" id="PR00452">
    <property type="entry name" value="SH3DOMAIN"/>
</dbReference>
<protein>
    <submittedName>
        <fullName evidence="10">Uncharacterized protein</fullName>
    </submittedName>
</protein>
<feature type="domain" description="SH3" evidence="9">
    <location>
        <begin position="571"/>
        <end position="633"/>
    </location>
</feature>
<keyword evidence="11" id="KW-1185">Reference proteome</keyword>
<evidence type="ECO:0000313" key="10">
    <source>
        <dbReference type="EMBL" id="KAK2900999.1"/>
    </source>
</evidence>
<evidence type="ECO:0000256" key="3">
    <source>
        <dbReference type="ARBA" id="ARBA00022999"/>
    </source>
</evidence>
<feature type="transmembrane region" description="Helical" evidence="7">
    <location>
        <begin position="199"/>
        <end position="217"/>
    </location>
</feature>
<dbReference type="SUPFAM" id="SSF103481">
    <property type="entry name" value="Multidrug resistance efflux transporter EmrE"/>
    <property type="match status" value="2"/>
</dbReference>
<feature type="transmembrane region" description="Helical" evidence="7">
    <location>
        <begin position="289"/>
        <end position="308"/>
    </location>
</feature>
<dbReference type="Proteomes" id="UP001187343">
    <property type="component" value="Unassembled WGS sequence"/>
</dbReference>
<dbReference type="GO" id="GO:0005737">
    <property type="term" value="C:cytoplasm"/>
    <property type="evidence" value="ECO:0007669"/>
    <property type="project" value="TreeGrafter"/>
</dbReference>
<dbReference type="GO" id="GO:0035591">
    <property type="term" value="F:signaling adaptor activity"/>
    <property type="evidence" value="ECO:0007669"/>
    <property type="project" value="TreeGrafter"/>
</dbReference>
<dbReference type="SMART" id="SM00252">
    <property type="entry name" value="SH2"/>
    <property type="match status" value="1"/>
</dbReference>
<feature type="transmembrane region" description="Helical" evidence="7">
    <location>
        <begin position="353"/>
        <end position="371"/>
    </location>
</feature>
<dbReference type="SUPFAM" id="SSF50044">
    <property type="entry name" value="SH3-domain"/>
    <property type="match status" value="2"/>
</dbReference>
<dbReference type="InterPro" id="IPR037185">
    <property type="entry name" value="EmrE-like"/>
</dbReference>
<dbReference type="Pfam" id="PF00892">
    <property type="entry name" value="EamA"/>
    <property type="match status" value="2"/>
</dbReference>
<feature type="transmembrane region" description="Helical" evidence="7">
    <location>
        <begin position="108"/>
        <end position="128"/>
    </location>
</feature>
<accession>A0AA88PRN7</accession>
<dbReference type="GO" id="GO:0046875">
    <property type="term" value="F:ephrin receptor binding"/>
    <property type="evidence" value="ECO:0007669"/>
    <property type="project" value="TreeGrafter"/>
</dbReference>
<keyword evidence="4" id="KW-0449">Lipoprotein</keyword>
<feature type="transmembrane region" description="Helical" evidence="7">
    <location>
        <begin position="169"/>
        <end position="193"/>
    </location>
</feature>
<feature type="transmembrane region" description="Helical" evidence="7">
    <location>
        <begin position="320"/>
        <end position="341"/>
    </location>
</feature>
<dbReference type="InterPro" id="IPR036028">
    <property type="entry name" value="SH3-like_dom_sf"/>
</dbReference>
<dbReference type="Pfam" id="PF14604">
    <property type="entry name" value="SH3_9"/>
    <property type="match status" value="1"/>
</dbReference>
<evidence type="ECO:0000256" key="7">
    <source>
        <dbReference type="SAM" id="Phobius"/>
    </source>
</evidence>
<keyword evidence="7" id="KW-0472">Membrane</keyword>
<dbReference type="InterPro" id="IPR035564">
    <property type="entry name" value="Nck1_SH3_2"/>
</dbReference>
<dbReference type="GO" id="GO:0048013">
    <property type="term" value="P:ephrin receptor signaling pathway"/>
    <property type="evidence" value="ECO:0007669"/>
    <property type="project" value="TreeGrafter"/>
</dbReference>
<dbReference type="GO" id="GO:0030971">
    <property type="term" value="F:receptor tyrosine kinase binding"/>
    <property type="evidence" value="ECO:0007669"/>
    <property type="project" value="TreeGrafter"/>
</dbReference>
<keyword evidence="1 6" id="KW-0728">SH3 domain</keyword>
<evidence type="ECO:0000259" key="9">
    <source>
        <dbReference type="PROSITE" id="PS50002"/>
    </source>
</evidence>
<dbReference type="AlphaFoldDB" id="A0AA88PRN7"/>
<name>A0AA88PRN7_9TELE</name>
<dbReference type="Pfam" id="PF00018">
    <property type="entry name" value="SH3_1"/>
    <property type="match status" value="1"/>
</dbReference>
<feature type="domain" description="SH2" evidence="8">
    <location>
        <begin position="663"/>
        <end position="757"/>
    </location>
</feature>
<feature type="transmembrane region" description="Helical" evidence="7">
    <location>
        <begin position="140"/>
        <end position="157"/>
    </location>
</feature>
<gene>
    <name evidence="10" type="ORF">Q8A67_009114</name>
</gene>
<dbReference type="FunFam" id="2.30.30.40:FF:000110">
    <property type="entry name" value="Cytoplasmic protein"/>
    <property type="match status" value="1"/>
</dbReference>
<proteinExistence type="predicted"/>
<keyword evidence="7" id="KW-1133">Transmembrane helix</keyword>
<dbReference type="GO" id="GO:1902237">
    <property type="term" value="P:positive regulation of endoplasmic reticulum stress-induced intrinsic apoptotic signaling pathway"/>
    <property type="evidence" value="ECO:0007669"/>
    <property type="project" value="TreeGrafter"/>
</dbReference>
<evidence type="ECO:0000259" key="8">
    <source>
        <dbReference type="PROSITE" id="PS50001"/>
    </source>
</evidence>
<dbReference type="SUPFAM" id="SSF55550">
    <property type="entry name" value="SH2 domain"/>
    <property type="match status" value="1"/>
</dbReference>
<dbReference type="SMART" id="SM00326">
    <property type="entry name" value="SH3"/>
    <property type="match status" value="2"/>
</dbReference>
<dbReference type="InterPro" id="IPR000620">
    <property type="entry name" value="EamA_dom"/>
</dbReference>
<evidence type="ECO:0000313" key="11">
    <source>
        <dbReference type="Proteomes" id="UP001187343"/>
    </source>
</evidence>
<evidence type="ECO:0000256" key="5">
    <source>
        <dbReference type="PROSITE-ProRule" id="PRU00191"/>
    </source>
</evidence>
<evidence type="ECO:0000256" key="4">
    <source>
        <dbReference type="ARBA" id="ARBA00023288"/>
    </source>
</evidence>
<dbReference type="InterPro" id="IPR000980">
    <property type="entry name" value="SH2"/>
</dbReference>
<dbReference type="PRINTS" id="PR00401">
    <property type="entry name" value="SH2DOMAIN"/>
</dbReference>
<dbReference type="InterPro" id="IPR051184">
    <property type="entry name" value="Tyrosine-phos_adapter"/>
</dbReference>
<dbReference type="FunFam" id="3.30.505.10:FF:000027">
    <property type="entry name" value="Cytoplasmic protein nck1"/>
    <property type="match status" value="1"/>
</dbReference>
<keyword evidence="7" id="KW-0812">Transmembrane</keyword>
<evidence type="ECO:0000256" key="1">
    <source>
        <dbReference type="ARBA" id="ARBA00022443"/>
    </source>
</evidence>
<dbReference type="GO" id="GO:1903898">
    <property type="term" value="P:negative regulation of PERK-mediated unfolded protein response"/>
    <property type="evidence" value="ECO:0007669"/>
    <property type="project" value="TreeGrafter"/>
</dbReference>
<dbReference type="FunFam" id="2.30.30.40:FF:000126">
    <property type="entry name" value="Cytoplasmic protein"/>
    <property type="match status" value="1"/>
</dbReference>
<dbReference type="PANTHER" id="PTHR19969:SF16">
    <property type="entry name" value="CYTOPLASMIC PROTEIN NCK1"/>
    <property type="match status" value="1"/>
</dbReference>
<evidence type="ECO:0000256" key="2">
    <source>
        <dbReference type="ARBA" id="ARBA00022553"/>
    </source>
</evidence>
<dbReference type="InterPro" id="IPR001452">
    <property type="entry name" value="SH3_domain"/>
</dbReference>
<dbReference type="InterPro" id="IPR036860">
    <property type="entry name" value="SH2_dom_sf"/>
</dbReference>
<reference evidence="10" key="1">
    <citation type="submission" date="2023-08" db="EMBL/GenBank/DDBJ databases">
        <title>Chromosome-level Genome Assembly of mud carp (Cirrhinus molitorella).</title>
        <authorList>
            <person name="Liu H."/>
        </authorList>
    </citation>
    <scope>NUCLEOTIDE SEQUENCE</scope>
    <source>
        <strain evidence="10">Prfri</strain>
        <tissue evidence="10">Muscle</tissue>
    </source>
</reference>
<dbReference type="Pfam" id="PF00017">
    <property type="entry name" value="SH2"/>
    <property type="match status" value="1"/>
</dbReference>
<dbReference type="PROSITE" id="PS50001">
    <property type="entry name" value="SH2"/>
    <property type="match status" value="1"/>
</dbReference>
<organism evidence="10 11">
    <name type="scientific">Cirrhinus molitorella</name>
    <name type="common">mud carp</name>
    <dbReference type="NCBI Taxonomy" id="172907"/>
    <lineage>
        <taxon>Eukaryota</taxon>
        <taxon>Metazoa</taxon>
        <taxon>Chordata</taxon>
        <taxon>Craniata</taxon>
        <taxon>Vertebrata</taxon>
        <taxon>Euteleostomi</taxon>
        <taxon>Actinopterygii</taxon>
        <taxon>Neopterygii</taxon>
        <taxon>Teleostei</taxon>
        <taxon>Ostariophysi</taxon>
        <taxon>Cypriniformes</taxon>
        <taxon>Cyprinidae</taxon>
        <taxon>Labeoninae</taxon>
        <taxon>Labeonini</taxon>
        <taxon>Cirrhinus</taxon>
    </lineage>
</organism>
<dbReference type="CDD" id="cd11901">
    <property type="entry name" value="SH3_Nck1_2"/>
    <property type="match status" value="1"/>
</dbReference>
<feature type="transmembrane region" description="Helical" evidence="7">
    <location>
        <begin position="377"/>
        <end position="397"/>
    </location>
</feature>
<keyword evidence="3 5" id="KW-0727">SH2 domain</keyword>
<dbReference type="PANTHER" id="PTHR19969">
    <property type="entry name" value="SH2-SH3 ADAPTOR PROTEIN-RELATED"/>
    <property type="match status" value="1"/>
</dbReference>
<feature type="transmembrane region" description="Helical" evidence="7">
    <location>
        <begin position="226"/>
        <end position="245"/>
    </location>
</feature>
<dbReference type="PROSITE" id="PS50002">
    <property type="entry name" value="SH3"/>
    <property type="match status" value="2"/>
</dbReference>
<dbReference type="GO" id="GO:0016477">
    <property type="term" value="P:cell migration"/>
    <property type="evidence" value="ECO:0007669"/>
    <property type="project" value="TreeGrafter"/>
</dbReference>
<dbReference type="Gene3D" id="3.30.505.10">
    <property type="entry name" value="SH2 domain"/>
    <property type="match status" value="1"/>
</dbReference>
<sequence>MDDSPSKHLLGSKKRVKIHPNTVTVKYATHFPQPGDEGYDDAPSFEDFGSFVEETSDRKHLTDSKSGRTFFGTLDSRSKPAGDQKEKGVGGQLQSFGEASVFASRMTWAALFGAALAHGCVALITRLAADRSKVPSLELLFIRSVIQVLSIAVVFYYQEPPFGPQGYRLRLFFYGVCNVISITCAYTSFAIVPPSNGTIMWRATTTIFSAILAFLLIDERLGMTDVVTVVSSVFGLCLVMIPNIVGEHRSLGFWKEAFGYTMTVMAGLMAALSMIIYRAIKERVSMWTALFTFGWTGTVWGVSTMFILQEPIIPLDGETWGYLIGICVCSTVAFLGVYYALNKFHPALVSTVQHMEIVVAMLLQLIVLHMVPSVYDIIGGLIIIISVVVLTAVKLYWVGKSKRQEYEEILDSPIKKFSWNSCCSVTEREKERAVACERGGLLAELGMDMANLFKHFFRIGKVKQKGCMRDLPSSAEKYDCDERLYDLNLPALVKFNYTAEREDELSLVKGTRVIVMEKCSDGWWRGTYNGLSGWFPSNYVTEDVDGTMRGDSVSSLKDRLASVGHNNNGSQVLETVQALYHFSSGNAEELNFNKDELMDVLEKPENDPEWWKCRKENGQVGLVPKNYVTVVQKTQRVLGNSGPPTSNYDIKPSMDGTFGGKPWYYGKLTRHQAEMVLNQRGVDGDFLIRDSESTPNDFSISLKAVYKNKHFKVQLKDGLYCIGQRKFSSMEDLVEHYKKAPIFTSEYGDKLYLIKALI</sequence>
<feature type="domain" description="SH3" evidence="9">
    <location>
        <begin position="486"/>
        <end position="545"/>
    </location>
</feature>
<dbReference type="Gene3D" id="2.30.30.40">
    <property type="entry name" value="SH3 Domains"/>
    <property type="match status" value="2"/>
</dbReference>
<comment type="caution">
    <text evidence="10">The sequence shown here is derived from an EMBL/GenBank/DDBJ whole genome shotgun (WGS) entry which is preliminary data.</text>
</comment>
<dbReference type="GO" id="GO:0016020">
    <property type="term" value="C:membrane"/>
    <property type="evidence" value="ECO:0007669"/>
    <property type="project" value="InterPro"/>
</dbReference>
<feature type="transmembrane region" description="Helical" evidence="7">
    <location>
        <begin position="257"/>
        <end position="277"/>
    </location>
</feature>
<dbReference type="EMBL" id="JAUYZG010000008">
    <property type="protein sequence ID" value="KAK2900999.1"/>
    <property type="molecule type" value="Genomic_DNA"/>
</dbReference>
<dbReference type="GO" id="GO:0036493">
    <property type="term" value="P:positive regulation of translation in response to endoplasmic reticulum stress"/>
    <property type="evidence" value="ECO:0007669"/>
    <property type="project" value="TreeGrafter"/>
</dbReference>
<keyword evidence="2" id="KW-0597">Phosphoprotein</keyword>
<evidence type="ECO:0000256" key="6">
    <source>
        <dbReference type="PROSITE-ProRule" id="PRU00192"/>
    </source>
</evidence>